<evidence type="ECO:0000313" key="2">
    <source>
        <dbReference type="Proteomes" id="UP000005147"/>
    </source>
</evidence>
<dbReference type="EMBL" id="AGZE01000001">
    <property type="protein sequence ID" value="EKB58928.1"/>
    <property type="molecule type" value="Genomic_DNA"/>
</dbReference>
<sequence length="174" mass="20676">MQRKLSKCTLILIIFTALVGFDFKKYDKYVLYKHDVEQTKTNIRLMYNMKSEDWTFEKFDEKDSYMLKDLVRVILKNDDEIESIVFLHLDERDLRNVMHHVGLQLTPHMVKAIRPEWLPSEEVKTESVITDDFLLTVANFFPNKTEKHLSATFTFDKKSVESLFDTTLKVLDME</sequence>
<proteinExistence type="predicted"/>
<gene>
    <name evidence="1" type="ORF">HMPREF9707_00006</name>
</gene>
<dbReference type="RefSeq" id="WP_006700677.1">
    <property type="nucleotide sequence ID" value="NZ_JH932300.1"/>
</dbReference>
<evidence type="ECO:0000313" key="1">
    <source>
        <dbReference type="EMBL" id="EKB58928.1"/>
    </source>
</evidence>
<protein>
    <submittedName>
        <fullName evidence="1">Uncharacterized protein</fullName>
    </submittedName>
</protein>
<dbReference type="PATRIC" id="fig|883112.3.peg.5"/>
<comment type="caution">
    <text evidence="1">The sequence shown here is derived from an EMBL/GenBank/DDBJ whole genome shotgun (WGS) entry which is preliminary data.</text>
</comment>
<name>K1M975_9LACT</name>
<dbReference type="AlphaFoldDB" id="K1M975"/>
<dbReference type="Proteomes" id="UP000005147">
    <property type="component" value="Unassembled WGS sequence"/>
</dbReference>
<keyword evidence="2" id="KW-1185">Reference proteome</keyword>
<accession>K1M975</accession>
<organism evidence="1 2">
    <name type="scientific">Falseniella ignava CCUG 37419</name>
    <dbReference type="NCBI Taxonomy" id="883112"/>
    <lineage>
        <taxon>Bacteria</taxon>
        <taxon>Bacillati</taxon>
        <taxon>Bacillota</taxon>
        <taxon>Bacilli</taxon>
        <taxon>Lactobacillales</taxon>
        <taxon>Aerococcaceae</taxon>
        <taxon>Falseniella</taxon>
    </lineage>
</organism>
<dbReference type="HOGENOM" id="CLU_1537792_0_0_9"/>
<reference evidence="1 2" key="1">
    <citation type="submission" date="2012-07" db="EMBL/GenBank/DDBJ databases">
        <title>The Genome Sequence of Facklamia ignava CCUG 37419.</title>
        <authorList>
            <consortium name="The Broad Institute Genome Sequencing Platform"/>
            <person name="Earl A."/>
            <person name="Ward D."/>
            <person name="Feldgarden M."/>
            <person name="Gevers D."/>
            <person name="Huys G."/>
            <person name="Walker B."/>
            <person name="Young S.K."/>
            <person name="Zeng Q."/>
            <person name="Gargeya S."/>
            <person name="Fitzgerald M."/>
            <person name="Haas B."/>
            <person name="Abouelleil A."/>
            <person name="Alvarado L."/>
            <person name="Arachchi H.M."/>
            <person name="Berlin A.M."/>
            <person name="Chapman S.B."/>
            <person name="Goldberg J."/>
            <person name="Griggs A."/>
            <person name="Gujja S."/>
            <person name="Hansen M."/>
            <person name="Howarth C."/>
            <person name="Imamovic A."/>
            <person name="Larimer J."/>
            <person name="McCowen C."/>
            <person name="Montmayeur A."/>
            <person name="Murphy C."/>
            <person name="Neiman D."/>
            <person name="Pearson M."/>
            <person name="Priest M."/>
            <person name="Roberts A."/>
            <person name="Saif S."/>
            <person name="Shea T."/>
            <person name="Sisk P."/>
            <person name="Sykes S."/>
            <person name="Wortman J."/>
            <person name="Nusbaum C."/>
            <person name="Birren B."/>
        </authorList>
    </citation>
    <scope>NUCLEOTIDE SEQUENCE [LARGE SCALE GENOMIC DNA]</scope>
    <source>
        <strain evidence="1 2">CCUG 37419</strain>
    </source>
</reference>